<keyword evidence="4 7" id="KW-0812">Transmembrane</keyword>
<protein>
    <recommendedName>
        <fullName evidence="8">Major facilitator superfamily (MFS) profile domain-containing protein</fullName>
    </recommendedName>
</protein>
<evidence type="ECO:0000256" key="1">
    <source>
        <dbReference type="ARBA" id="ARBA00004651"/>
    </source>
</evidence>
<dbReference type="InterPro" id="IPR036259">
    <property type="entry name" value="MFS_trans_sf"/>
</dbReference>
<dbReference type="InterPro" id="IPR020846">
    <property type="entry name" value="MFS_dom"/>
</dbReference>
<feature type="transmembrane region" description="Helical" evidence="7">
    <location>
        <begin position="20"/>
        <end position="38"/>
    </location>
</feature>
<reference evidence="9" key="1">
    <citation type="submission" date="2018-05" db="EMBL/GenBank/DDBJ databases">
        <authorList>
            <person name="Lanie J.A."/>
            <person name="Ng W.-L."/>
            <person name="Kazmierczak K.M."/>
            <person name="Andrzejewski T.M."/>
            <person name="Davidsen T.M."/>
            <person name="Wayne K.J."/>
            <person name="Tettelin H."/>
            <person name="Glass J.I."/>
            <person name="Rusch D."/>
            <person name="Podicherti R."/>
            <person name="Tsui H.-C.T."/>
            <person name="Winkler M.E."/>
        </authorList>
    </citation>
    <scope>NUCLEOTIDE SEQUENCE</scope>
</reference>
<proteinExistence type="predicted"/>
<keyword evidence="5 7" id="KW-1133">Transmembrane helix</keyword>
<dbReference type="AlphaFoldDB" id="A0A382SR21"/>
<dbReference type="PROSITE" id="PS50850">
    <property type="entry name" value="MFS"/>
    <property type="match status" value="1"/>
</dbReference>
<accession>A0A382SR21</accession>
<feature type="transmembrane region" description="Helical" evidence="7">
    <location>
        <begin position="78"/>
        <end position="99"/>
    </location>
</feature>
<dbReference type="EMBL" id="UINC01130913">
    <property type="protein sequence ID" value="SVD12286.1"/>
    <property type="molecule type" value="Genomic_DNA"/>
</dbReference>
<dbReference type="InterPro" id="IPR050171">
    <property type="entry name" value="MFS_Transporters"/>
</dbReference>
<dbReference type="Gene3D" id="1.20.1250.20">
    <property type="entry name" value="MFS general substrate transporter like domains"/>
    <property type="match status" value="1"/>
</dbReference>
<gene>
    <name evidence="9" type="ORF">METZ01_LOCUS365140</name>
</gene>
<evidence type="ECO:0000256" key="5">
    <source>
        <dbReference type="ARBA" id="ARBA00022989"/>
    </source>
</evidence>
<comment type="subcellular location">
    <subcellularLocation>
        <location evidence="1">Cell membrane</location>
        <topology evidence="1">Multi-pass membrane protein</topology>
    </subcellularLocation>
</comment>
<feature type="transmembrane region" description="Helical" evidence="7">
    <location>
        <begin position="47"/>
        <end position="66"/>
    </location>
</feature>
<dbReference type="GO" id="GO:0005886">
    <property type="term" value="C:plasma membrane"/>
    <property type="evidence" value="ECO:0007669"/>
    <property type="project" value="UniProtKB-SubCell"/>
</dbReference>
<dbReference type="SUPFAM" id="SSF103473">
    <property type="entry name" value="MFS general substrate transporter"/>
    <property type="match status" value="1"/>
</dbReference>
<sequence length="191" mass="21179">MVPLMALKHGIIQAELWKVYLPMLLLGGVAMVPAAIIAESRNRFREVMLTGILLLLGSGILLGIGWKNDSLNWFLPGVFLFFMGFNVFEPILPSLVSRLTTPETKGTATGVYNLFQFMGHFSGALLAGIFYGSHFEWLIGILLVLEMLFFYVTLNFENPGKKNPSTPPENMVLQSVNDKGVLSDLKTESTH</sequence>
<organism evidence="9">
    <name type="scientific">marine metagenome</name>
    <dbReference type="NCBI Taxonomy" id="408172"/>
    <lineage>
        <taxon>unclassified sequences</taxon>
        <taxon>metagenomes</taxon>
        <taxon>ecological metagenomes</taxon>
    </lineage>
</organism>
<dbReference type="GO" id="GO:0022857">
    <property type="term" value="F:transmembrane transporter activity"/>
    <property type="evidence" value="ECO:0007669"/>
    <property type="project" value="InterPro"/>
</dbReference>
<name>A0A382SR21_9ZZZZ</name>
<dbReference type="InterPro" id="IPR011701">
    <property type="entry name" value="MFS"/>
</dbReference>
<keyword evidence="6 7" id="KW-0472">Membrane</keyword>
<evidence type="ECO:0000256" key="7">
    <source>
        <dbReference type="SAM" id="Phobius"/>
    </source>
</evidence>
<evidence type="ECO:0000256" key="3">
    <source>
        <dbReference type="ARBA" id="ARBA00022475"/>
    </source>
</evidence>
<keyword evidence="3" id="KW-1003">Cell membrane</keyword>
<dbReference type="PANTHER" id="PTHR23517:SF2">
    <property type="entry name" value="MULTIDRUG RESISTANCE PROTEIN MDTH"/>
    <property type="match status" value="1"/>
</dbReference>
<evidence type="ECO:0000256" key="2">
    <source>
        <dbReference type="ARBA" id="ARBA00022448"/>
    </source>
</evidence>
<dbReference type="PANTHER" id="PTHR23517">
    <property type="entry name" value="RESISTANCE PROTEIN MDTM, PUTATIVE-RELATED-RELATED"/>
    <property type="match status" value="1"/>
</dbReference>
<evidence type="ECO:0000256" key="6">
    <source>
        <dbReference type="ARBA" id="ARBA00023136"/>
    </source>
</evidence>
<feature type="transmembrane region" description="Helical" evidence="7">
    <location>
        <begin position="111"/>
        <end position="131"/>
    </location>
</feature>
<feature type="transmembrane region" description="Helical" evidence="7">
    <location>
        <begin position="137"/>
        <end position="154"/>
    </location>
</feature>
<evidence type="ECO:0000256" key="4">
    <source>
        <dbReference type="ARBA" id="ARBA00022692"/>
    </source>
</evidence>
<evidence type="ECO:0000259" key="8">
    <source>
        <dbReference type="PROSITE" id="PS50850"/>
    </source>
</evidence>
<dbReference type="Pfam" id="PF07690">
    <property type="entry name" value="MFS_1"/>
    <property type="match status" value="1"/>
</dbReference>
<evidence type="ECO:0000313" key="9">
    <source>
        <dbReference type="EMBL" id="SVD12286.1"/>
    </source>
</evidence>
<keyword evidence="2" id="KW-0813">Transport</keyword>
<feature type="domain" description="Major facilitator superfamily (MFS) profile" evidence="8">
    <location>
        <begin position="1"/>
        <end position="191"/>
    </location>
</feature>